<dbReference type="Gene3D" id="2.60.40.10">
    <property type="entry name" value="Immunoglobulins"/>
    <property type="match status" value="2"/>
</dbReference>
<proteinExistence type="predicted"/>
<dbReference type="Pfam" id="PF07705">
    <property type="entry name" value="CARDB"/>
    <property type="match status" value="1"/>
</dbReference>
<evidence type="ECO:0000259" key="2">
    <source>
        <dbReference type="Pfam" id="PF07705"/>
    </source>
</evidence>
<dbReference type="PANTHER" id="PTHR35902:SF3">
    <property type="entry name" value="NPCBM-ASSOCIATED, NEW3 DOMAIN OF ALPHA-GALACTOSIDASE"/>
    <property type="match status" value="1"/>
</dbReference>
<organism evidence="3 4">
    <name type="scientific">Salinirubellus salinus</name>
    <dbReference type="NCBI Taxonomy" id="1364945"/>
    <lineage>
        <taxon>Archaea</taxon>
        <taxon>Methanobacteriati</taxon>
        <taxon>Methanobacteriota</taxon>
        <taxon>Stenosarchaea group</taxon>
        <taxon>Halobacteria</taxon>
        <taxon>Halobacteriales</taxon>
        <taxon>Natronomonadaceae</taxon>
        <taxon>Salinirubellus</taxon>
    </lineage>
</organism>
<dbReference type="EMBL" id="CP104003">
    <property type="protein sequence ID" value="UWM56628.1"/>
    <property type="molecule type" value="Genomic_DNA"/>
</dbReference>
<keyword evidence="1" id="KW-0472">Membrane</keyword>
<dbReference type="RefSeq" id="WP_260643742.1">
    <property type="nucleotide sequence ID" value="NZ_CP104003.1"/>
</dbReference>
<feature type="domain" description="CARDB" evidence="2">
    <location>
        <begin position="628"/>
        <end position="694"/>
    </location>
</feature>
<name>A0A9E7UCU8_9EURY</name>
<gene>
    <name evidence="3" type="ORF">N0B31_10110</name>
</gene>
<evidence type="ECO:0000256" key="1">
    <source>
        <dbReference type="SAM" id="Phobius"/>
    </source>
</evidence>
<keyword evidence="4" id="KW-1185">Reference proteome</keyword>
<protein>
    <recommendedName>
        <fullName evidence="2">CARDB domain-containing protein</fullName>
    </recommendedName>
</protein>
<accession>A0A9E7UCU8</accession>
<evidence type="ECO:0000313" key="4">
    <source>
        <dbReference type="Proteomes" id="UP001057580"/>
    </source>
</evidence>
<dbReference type="InterPro" id="IPR013783">
    <property type="entry name" value="Ig-like_fold"/>
</dbReference>
<feature type="transmembrane region" description="Helical" evidence="1">
    <location>
        <begin position="738"/>
        <end position="759"/>
    </location>
</feature>
<keyword evidence="1" id="KW-1133">Transmembrane helix</keyword>
<keyword evidence="1" id="KW-0812">Transmembrane</keyword>
<evidence type="ECO:0000313" key="3">
    <source>
        <dbReference type="EMBL" id="UWM56628.1"/>
    </source>
</evidence>
<dbReference type="Proteomes" id="UP001057580">
    <property type="component" value="Chromosome"/>
</dbReference>
<dbReference type="InterPro" id="IPR011635">
    <property type="entry name" value="CARDB"/>
</dbReference>
<dbReference type="PANTHER" id="PTHR35902">
    <property type="entry name" value="S-LAYER DOMAIN-LIKE PROTEIN-RELATED"/>
    <property type="match status" value="1"/>
</dbReference>
<dbReference type="AlphaFoldDB" id="A0A9E7UCU8"/>
<dbReference type="GeneID" id="74942778"/>
<reference evidence="3" key="1">
    <citation type="submission" date="2022-09" db="EMBL/GenBank/DDBJ databases">
        <title>Diverse halophilic archaea isolated from saline environments.</title>
        <authorList>
            <person name="Cui H.-L."/>
        </authorList>
    </citation>
    <scope>NUCLEOTIDE SEQUENCE</scope>
    <source>
        <strain evidence="3">ZS-35-S2</strain>
    </source>
</reference>
<sequence length="764" mass="79153">MKLRTVAVLLLVAMLVVPTPAAAITRGEPDISLVLSDNRVTPGESTTLTVNVVNSGEADLVEQTIPTERSVVTTARGTTLEMSAGDAPIEVQTSEVAVGSVGTQAPVPAQFDIHVDADAKPGTYDVPVEVSYSYTNQIAGDPPNRVQSQETVTETIDVTIRVTEQATFEVVSSETDAPVGGTGEVVVAVENTGNEAASDASFALQSKNSDLTFGGSPSAESYVGEWEAGEVRNFTFAARVGGDAERRPLALAGTVSYEDGDGVPQEETLSLGVVPAAEQTFTTRTVSTTAAPGDTGRLTVELTNTADRTLQDASVAFQSNNAALTFGGSPSASSFVGEWAPGESREVTVESTFAPSAENRSFTVDATVSYTGPDGRTASAAPVTLSVVPAPEQTFAAEVTDVTASAGDSGRLTLTMTNTGERALSDATVSLQSSNAGLTFGGSPSASSFVGEWAPGESREVTVEATFAPTAENRTYTVDTTVAYEDADGTDAQSAAVTVGVTPAPEQSFSLANTDATLRVGDEGTLSGELVNDGPSEIENAVLVLQPVSANVDTPETEYAVGDLAPGESVPFEYAVEVSSEARDGPRQFTYRLQYDDGDGEARESDPLYARHEIGPKRQVFDVDSNVSVQAGSSTTMEITVTNNGEQELTDVTAKLFADSPITVDDDEAFVDSIPAGESRTLVFSISAAGSATAKDYPVSMDFQYTEPDGDTKLSDTYQIPVSVTAREGGGILSTVPFGVGGLGIGAAVLLLGGVAFAVRGRRP</sequence>
<dbReference type="KEGG" id="ssai:N0B31_10110"/>